<protein>
    <submittedName>
        <fullName evidence="2">Phospholipase D beta 1</fullName>
    </submittedName>
</protein>
<accession>A0A371H8S5</accession>
<dbReference type="OrthoDB" id="14911at2759"/>
<dbReference type="STRING" id="157652.A0A371H8S5"/>
<reference evidence="2" key="1">
    <citation type="submission" date="2018-05" db="EMBL/GenBank/DDBJ databases">
        <title>Draft genome of Mucuna pruriens seed.</title>
        <authorList>
            <person name="Nnadi N.E."/>
            <person name="Vos R."/>
            <person name="Hasami M.H."/>
            <person name="Devisetty U.K."/>
            <person name="Aguiy J.C."/>
        </authorList>
    </citation>
    <scope>NUCLEOTIDE SEQUENCE [LARGE SCALE GENOMIC DNA]</scope>
    <source>
        <strain evidence="2">JCA_2017</strain>
    </source>
</reference>
<evidence type="ECO:0000256" key="1">
    <source>
        <dbReference type="SAM" id="Phobius"/>
    </source>
</evidence>
<keyword evidence="1" id="KW-0812">Transmembrane</keyword>
<keyword evidence="3" id="KW-1185">Reference proteome</keyword>
<dbReference type="EMBL" id="QJKJ01003314">
    <property type="protein sequence ID" value="RDX99073.1"/>
    <property type="molecule type" value="Genomic_DNA"/>
</dbReference>
<dbReference type="Proteomes" id="UP000257109">
    <property type="component" value="Unassembled WGS sequence"/>
</dbReference>
<evidence type="ECO:0000313" key="2">
    <source>
        <dbReference type="EMBL" id="RDX99073.1"/>
    </source>
</evidence>
<dbReference type="AlphaFoldDB" id="A0A371H8S5"/>
<proteinExistence type="predicted"/>
<keyword evidence="1" id="KW-1133">Transmembrane helix</keyword>
<comment type="caution">
    <text evidence="2">The sequence shown here is derived from an EMBL/GenBank/DDBJ whole genome shotgun (WGS) entry which is preliminary data.</text>
</comment>
<organism evidence="2 3">
    <name type="scientific">Mucuna pruriens</name>
    <name type="common">Velvet bean</name>
    <name type="synonym">Dolichos pruriens</name>
    <dbReference type="NCBI Taxonomy" id="157652"/>
    <lineage>
        <taxon>Eukaryota</taxon>
        <taxon>Viridiplantae</taxon>
        <taxon>Streptophyta</taxon>
        <taxon>Embryophyta</taxon>
        <taxon>Tracheophyta</taxon>
        <taxon>Spermatophyta</taxon>
        <taxon>Magnoliopsida</taxon>
        <taxon>eudicotyledons</taxon>
        <taxon>Gunneridae</taxon>
        <taxon>Pentapetalae</taxon>
        <taxon>rosids</taxon>
        <taxon>fabids</taxon>
        <taxon>Fabales</taxon>
        <taxon>Fabaceae</taxon>
        <taxon>Papilionoideae</taxon>
        <taxon>50 kb inversion clade</taxon>
        <taxon>NPAAA clade</taxon>
        <taxon>indigoferoid/millettioid clade</taxon>
        <taxon>Phaseoleae</taxon>
        <taxon>Mucuna</taxon>
    </lineage>
</organism>
<gene>
    <name evidence="2" type="primary">PLDBETA1</name>
    <name evidence="2" type="ORF">CR513_17934</name>
</gene>
<name>A0A371H8S5_MUCPR</name>
<evidence type="ECO:0000313" key="3">
    <source>
        <dbReference type="Proteomes" id="UP000257109"/>
    </source>
</evidence>
<feature type="transmembrane region" description="Helical" evidence="1">
    <location>
        <begin position="50"/>
        <end position="68"/>
    </location>
</feature>
<feature type="non-terminal residue" evidence="2">
    <location>
        <position position="1"/>
    </location>
</feature>
<sequence>MATRNEETQRFSSTFHRKCFFVLVVANNIAGSSKRKLEQYIYITRKLRKLAFVVRVIGVMILPTILFLEHCMICKNDYNKPYDVLANFEKHWLKASKPHGIKKVKISYNDALQKAGKNFIC</sequence>
<keyword evidence="1" id="KW-0472">Membrane</keyword>